<keyword evidence="2" id="KW-1185">Reference proteome</keyword>
<comment type="caution">
    <text evidence="1">The sequence shown here is derived from an EMBL/GenBank/DDBJ whole genome shotgun (WGS) entry which is preliminary data.</text>
</comment>
<reference evidence="1 2" key="1">
    <citation type="submission" date="2019-02" db="EMBL/GenBank/DDBJ databases">
        <title>Genomic Encyclopedia of Type Strains, Phase IV (KMG-IV): sequencing the most valuable type-strain genomes for metagenomic binning, comparative biology and taxonomic classification.</title>
        <authorList>
            <person name="Goeker M."/>
        </authorList>
    </citation>
    <scope>NUCLEOTIDE SEQUENCE [LARGE SCALE GENOMIC DNA]</scope>
    <source>
        <strain evidence="1 2">DSM 101727</strain>
    </source>
</reference>
<organism evidence="1 2">
    <name type="scientific">Herbihabitans rhizosphaerae</name>
    <dbReference type="NCBI Taxonomy" id="1872711"/>
    <lineage>
        <taxon>Bacteria</taxon>
        <taxon>Bacillati</taxon>
        <taxon>Actinomycetota</taxon>
        <taxon>Actinomycetes</taxon>
        <taxon>Pseudonocardiales</taxon>
        <taxon>Pseudonocardiaceae</taxon>
        <taxon>Herbihabitans</taxon>
    </lineage>
</organism>
<dbReference type="OrthoDB" id="3696199at2"/>
<dbReference type="RefSeq" id="WP_130345728.1">
    <property type="nucleotide sequence ID" value="NZ_SGWQ01000006.1"/>
</dbReference>
<dbReference type="AlphaFoldDB" id="A0A4Q7KLK1"/>
<evidence type="ECO:0000313" key="2">
    <source>
        <dbReference type="Proteomes" id="UP000294257"/>
    </source>
</evidence>
<evidence type="ECO:0000313" key="1">
    <source>
        <dbReference type="EMBL" id="RZS37146.1"/>
    </source>
</evidence>
<protein>
    <submittedName>
        <fullName evidence="1">Uncharacterized protein</fullName>
    </submittedName>
</protein>
<sequence>MPENPELTRTWTIEGEIPMTFTVHQPAVTVRYGDGQEVTLDPKQVRELYDRFWTVVNTFDRALLD</sequence>
<name>A0A4Q7KLK1_9PSEU</name>
<accession>A0A4Q7KLK1</accession>
<proteinExistence type="predicted"/>
<dbReference type="Proteomes" id="UP000294257">
    <property type="component" value="Unassembled WGS sequence"/>
</dbReference>
<dbReference type="EMBL" id="SGWQ01000006">
    <property type="protein sequence ID" value="RZS37146.1"/>
    <property type="molecule type" value="Genomic_DNA"/>
</dbReference>
<gene>
    <name evidence="1" type="ORF">EV193_106384</name>
</gene>